<gene>
    <name evidence="2" type="ORF">K1718_12775</name>
</gene>
<keyword evidence="1" id="KW-0472">Membrane</keyword>
<name>A0ABY8FBP7_9HYPH</name>
<evidence type="ECO:0000313" key="3">
    <source>
        <dbReference type="Proteomes" id="UP001209803"/>
    </source>
</evidence>
<keyword evidence="1" id="KW-1133">Transmembrane helix</keyword>
<proteinExistence type="predicted"/>
<evidence type="ECO:0000313" key="2">
    <source>
        <dbReference type="EMBL" id="WFE92194.1"/>
    </source>
</evidence>
<protein>
    <submittedName>
        <fullName evidence="2">Uncharacterized protein</fullName>
    </submittedName>
</protein>
<dbReference type="PROSITE" id="PS51257">
    <property type="entry name" value="PROKAR_LIPOPROTEIN"/>
    <property type="match status" value="1"/>
</dbReference>
<dbReference type="EMBL" id="CP120863">
    <property type="protein sequence ID" value="WFE92194.1"/>
    <property type="molecule type" value="Genomic_DNA"/>
</dbReference>
<feature type="transmembrane region" description="Helical" evidence="1">
    <location>
        <begin position="216"/>
        <end position="236"/>
    </location>
</feature>
<reference evidence="2 3" key="1">
    <citation type="submission" date="2023-03" db="EMBL/GenBank/DDBJ databases">
        <title>Roseibium porphyridii sp. nov. and Roseibium rhodosorbium sp. nov. isolated from marine algae, Porphyridium cruentum and Rhodosorus marinus, respectively.</title>
        <authorList>
            <person name="Lee M.W."/>
            <person name="Choi B.J."/>
            <person name="Lee J.K."/>
            <person name="Choi D.G."/>
            <person name="Baek J.H."/>
            <person name="Bayburt H."/>
            <person name="Kim J.M."/>
            <person name="Han D.M."/>
            <person name="Kim K.H."/>
            <person name="Jeon C.O."/>
        </authorList>
    </citation>
    <scope>NUCLEOTIDE SEQUENCE [LARGE SCALE GENOMIC DNA]</scope>
    <source>
        <strain evidence="2 3">KMA01</strain>
    </source>
</reference>
<sequence>MVDQIKSTAIRKPSKLSSALCLGIGGCLVGALIAGSGVYLAASQEKQVSRQITTLQAERSHLLEALSEARLAAPRLRLEELASLPLLSEYLEIAKEQPDSLDARELKDYLQTVLDAAGKETGFGRITLESSDGDELLVSESFAAGSEIAATPKLEAAVPGFDDPETTIGRIAGYLPENTLNILLPDSTIGTDVTASTPSETDGLANNLGAPNATRIFAIVAGLATAMLGLFGAALLRKNQTGTSA</sequence>
<feature type="transmembrane region" description="Helical" evidence="1">
    <location>
        <begin position="20"/>
        <end position="42"/>
    </location>
</feature>
<accession>A0ABY8FBP7</accession>
<evidence type="ECO:0000256" key="1">
    <source>
        <dbReference type="SAM" id="Phobius"/>
    </source>
</evidence>
<keyword evidence="3" id="KW-1185">Reference proteome</keyword>
<dbReference type="Proteomes" id="UP001209803">
    <property type="component" value="Chromosome"/>
</dbReference>
<organism evidence="2 3">
    <name type="scientific">Roseibium porphyridii</name>
    <dbReference type="NCBI Taxonomy" id="2866279"/>
    <lineage>
        <taxon>Bacteria</taxon>
        <taxon>Pseudomonadati</taxon>
        <taxon>Pseudomonadota</taxon>
        <taxon>Alphaproteobacteria</taxon>
        <taxon>Hyphomicrobiales</taxon>
        <taxon>Stappiaceae</taxon>
        <taxon>Roseibium</taxon>
    </lineage>
</organism>
<dbReference type="RefSeq" id="WP_265682404.1">
    <property type="nucleotide sequence ID" value="NZ_CP120863.1"/>
</dbReference>
<keyword evidence="1" id="KW-0812">Transmembrane</keyword>